<keyword evidence="11" id="KW-0963">Cytoplasm</keyword>
<dbReference type="GO" id="GO:0005737">
    <property type="term" value="C:cytoplasm"/>
    <property type="evidence" value="ECO:0007669"/>
    <property type="project" value="UniProtKB-SubCell"/>
</dbReference>
<evidence type="ECO:0000256" key="9">
    <source>
        <dbReference type="ARBA" id="ARBA00047838"/>
    </source>
</evidence>
<evidence type="ECO:0000313" key="15">
    <source>
        <dbReference type="Proteomes" id="UP001216390"/>
    </source>
</evidence>
<keyword evidence="3 11" id="KW-0028">Amino-acid biosynthesis</keyword>
<feature type="active site" evidence="11 12">
    <location>
        <position position="191"/>
    </location>
</feature>
<name>A0AAE9YD81_9ACTN</name>
<dbReference type="RefSeq" id="WP_272738542.1">
    <property type="nucleotide sequence ID" value="NZ_CP116942.1"/>
</dbReference>
<dbReference type="PIRSF" id="PIRSF000495">
    <property type="entry name" value="Amidotransf_hisH"/>
    <property type="match status" value="1"/>
</dbReference>
<keyword evidence="15" id="KW-1185">Reference proteome</keyword>
<keyword evidence="4 11" id="KW-0378">Hydrolase</keyword>
<proteinExistence type="inferred from homology"/>
<evidence type="ECO:0000256" key="5">
    <source>
        <dbReference type="ARBA" id="ARBA00022962"/>
    </source>
</evidence>
<dbReference type="GO" id="GO:0016829">
    <property type="term" value="F:lyase activity"/>
    <property type="evidence" value="ECO:0007669"/>
    <property type="project" value="UniProtKB-KW"/>
</dbReference>
<dbReference type="Gene3D" id="3.40.50.880">
    <property type="match status" value="1"/>
</dbReference>
<dbReference type="InterPro" id="IPR010139">
    <property type="entry name" value="Imidazole-glycPsynth_HisH"/>
</dbReference>
<dbReference type="GO" id="GO:0000105">
    <property type="term" value="P:L-histidine biosynthetic process"/>
    <property type="evidence" value="ECO:0007669"/>
    <property type="project" value="UniProtKB-UniRule"/>
</dbReference>
<reference evidence="14" key="1">
    <citation type="submission" date="2023-01" db="EMBL/GenBank/DDBJ databases">
        <title>The diversity of Class Acidimicrobiia in South China Sea sediment environments and the proposal of Iamia marina sp. nov., a novel species of the genus Iamia.</title>
        <authorList>
            <person name="He Y."/>
            <person name="Tian X."/>
        </authorList>
    </citation>
    <scope>NUCLEOTIDE SEQUENCE</scope>
    <source>
        <strain evidence="14">DSM 19957</strain>
    </source>
</reference>
<dbReference type="EC" id="4.3.2.10" evidence="11"/>
<dbReference type="PANTHER" id="PTHR42701:SF1">
    <property type="entry name" value="IMIDAZOLE GLYCEROL PHOSPHATE SYNTHASE SUBUNIT HISH"/>
    <property type="match status" value="1"/>
</dbReference>
<dbReference type="EMBL" id="CP116942">
    <property type="protein sequence ID" value="WCO69028.1"/>
    <property type="molecule type" value="Genomic_DNA"/>
</dbReference>
<evidence type="ECO:0000256" key="4">
    <source>
        <dbReference type="ARBA" id="ARBA00022801"/>
    </source>
</evidence>
<comment type="subunit">
    <text evidence="2 11">Heterodimer of HisH and HisF.</text>
</comment>
<dbReference type="Proteomes" id="UP001216390">
    <property type="component" value="Chromosome"/>
</dbReference>
<keyword evidence="7 11" id="KW-0456">Lyase</keyword>
<keyword evidence="5 11" id="KW-0315">Glutamine amidotransferase</keyword>
<comment type="subcellular location">
    <subcellularLocation>
        <location evidence="11">Cytoplasm</location>
    </subcellularLocation>
</comment>
<evidence type="ECO:0000256" key="3">
    <source>
        <dbReference type="ARBA" id="ARBA00022605"/>
    </source>
</evidence>
<evidence type="ECO:0000256" key="1">
    <source>
        <dbReference type="ARBA" id="ARBA00005091"/>
    </source>
</evidence>
<dbReference type="PANTHER" id="PTHR42701">
    <property type="entry name" value="IMIDAZOLE GLYCEROL PHOSPHATE SYNTHASE SUBUNIT HISH"/>
    <property type="match status" value="1"/>
</dbReference>
<feature type="active site" evidence="11 12">
    <location>
        <position position="193"/>
    </location>
</feature>
<evidence type="ECO:0000256" key="8">
    <source>
        <dbReference type="ARBA" id="ARBA00025299"/>
    </source>
</evidence>
<dbReference type="InterPro" id="IPR017926">
    <property type="entry name" value="GATASE"/>
</dbReference>
<evidence type="ECO:0000256" key="11">
    <source>
        <dbReference type="HAMAP-Rule" id="MF_00278"/>
    </source>
</evidence>
<evidence type="ECO:0000256" key="6">
    <source>
        <dbReference type="ARBA" id="ARBA00023102"/>
    </source>
</evidence>
<evidence type="ECO:0000256" key="10">
    <source>
        <dbReference type="ARBA" id="ARBA00049534"/>
    </source>
</evidence>
<evidence type="ECO:0000259" key="13">
    <source>
        <dbReference type="Pfam" id="PF00117"/>
    </source>
</evidence>
<dbReference type="CDD" id="cd01748">
    <property type="entry name" value="GATase1_IGP_Synthase"/>
    <property type="match status" value="1"/>
</dbReference>
<dbReference type="InterPro" id="IPR029062">
    <property type="entry name" value="Class_I_gatase-like"/>
</dbReference>
<keyword evidence="6 11" id="KW-0368">Histidine biosynthesis</keyword>
<evidence type="ECO:0000313" key="14">
    <source>
        <dbReference type="EMBL" id="WCO69028.1"/>
    </source>
</evidence>
<evidence type="ECO:0000256" key="7">
    <source>
        <dbReference type="ARBA" id="ARBA00023239"/>
    </source>
</evidence>
<dbReference type="SUPFAM" id="SSF52317">
    <property type="entry name" value="Class I glutamine amidotransferase-like"/>
    <property type="match status" value="1"/>
</dbReference>
<comment type="function">
    <text evidence="8 11">IGPS catalyzes the conversion of PRFAR and glutamine to IGP, AICAR and glutamate. The HisH subunit catalyzes the hydrolysis of glutamine to glutamate and ammonia as part of the synthesis of IGP and AICAR. The resulting ammonia molecule is channeled to the active site of HisF.</text>
</comment>
<gene>
    <name evidence="11 14" type="primary">hisH</name>
    <name evidence="14" type="ORF">PO878_09850</name>
</gene>
<comment type="pathway">
    <text evidence="1 11">Amino-acid biosynthesis; L-histidine biosynthesis; L-histidine from 5-phospho-alpha-D-ribose 1-diphosphate: step 5/9.</text>
</comment>
<dbReference type="Pfam" id="PF00117">
    <property type="entry name" value="GATase"/>
    <property type="match status" value="1"/>
</dbReference>
<dbReference type="HAMAP" id="MF_00278">
    <property type="entry name" value="HisH"/>
    <property type="match status" value="1"/>
</dbReference>
<protein>
    <recommendedName>
        <fullName evidence="11">Imidazole glycerol phosphate synthase subunit HisH</fullName>
        <ecNumber evidence="11">4.3.2.10</ecNumber>
    </recommendedName>
    <alternativeName>
        <fullName evidence="11">IGP synthase glutaminase subunit</fullName>
        <ecNumber evidence="11">3.5.1.2</ecNumber>
    </alternativeName>
    <alternativeName>
        <fullName evidence="11">IGP synthase subunit HisH</fullName>
    </alternativeName>
    <alternativeName>
        <fullName evidence="11">ImGP synthase subunit HisH</fullName>
        <shortName evidence="11">IGPS subunit HisH</shortName>
    </alternativeName>
</protein>
<sequence>MSAPERPLVAVLDYGIGNLRSAQKGLEKVGADARLTADAGLIADAAGLVLPGVGAFGRCMEALRAAGLEDVAAGGVADAADGGRPFLGVCVGMQMLFEGSDETPGVPGLAALPGRARLLPAEVKHPQMQWNTLDWRRRPGPTTALPDPAWVYFVHSYGVDCPNDLVTATCDYGGPVTAMVDRGRCWATQFHPEKSSATGLALLAGFVAECAAPATVA</sequence>
<dbReference type="GO" id="GO:0004359">
    <property type="term" value="F:glutaminase activity"/>
    <property type="evidence" value="ECO:0007669"/>
    <property type="project" value="UniProtKB-EC"/>
</dbReference>
<dbReference type="GO" id="GO:0000107">
    <property type="term" value="F:imidazoleglycerol-phosphate synthase activity"/>
    <property type="evidence" value="ECO:0007669"/>
    <property type="project" value="UniProtKB-UniRule"/>
</dbReference>
<dbReference type="NCBIfam" id="TIGR01855">
    <property type="entry name" value="IMP_synth_hisH"/>
    <property type="match status" value="1"/>
</dbReference>
<evidence type="ECO:0000256" key="12">
    <source>
        <dbReference type="PIRSR" id="PIRSR000495-1"/>
    </source>
</evidence>
<comment type="catalytic activity">
    <reaction evidence="10 11">
        <text>L-glutamine + H2O = L-glutamate + NH4(+)</text>
        <dbReference type="Rhea" id="RHEA:15889"/>
        <dbReference type="ChEBI" id="CHEBI:15377"/>
        <dbReference type="ChEBI" id="CHEBI:28938"/>
        <dbReference type="ChEBI" id="CHEBI:29985"/>
        <dbReference type="ChEBI" id="CHEBI:58359"/>
        <dbReference type="EC" id="3.5.1.2"/>
    </reaction>
</comment>
<organism evidence="14 15">
    <name type="scientific">Iamia majanohamensis</name>
    <dbReference type="NCBI Taxonomy" id="467976"/>
    <lineage>
        <taxon>Bacteria</taxon>
        <taxon>Bacillati</taxon>
        <taxon>Actinomycetota</taxon>
        <taxon>Acidimicrobiia</taxon>
        <taxon>Acidimicrobiales</taxon>
        <taxon>Iamiaceae</taxon>
        <taxon>Iamia</taxon>
    </lineage>
</organism>
<dbReference type="EC" id="3.5.1.2" evidence="11"/>
<dbReference type="AlphaFoldDB" id="A0AAE9YD81"/>
<dbReference type="KEGG" id="ima:PO878_09850"/>
<accession>A0AAE9YD81</accession>
<comment type="catalytic activity">
    <reaction evidence="9 11">
        <text>5-[(5-phospho-1-deoxy-D-ribulos-1-ylimino)methylamino]-1-(5-phospho-beta-D-ribosyl)imidazole-4-carboxamide + L-glutamine = D-erythro-1-(imidazol-4-yl)glycerol 3-phosphate + 5-amino-1-(5-phospho-beta-D-ribosyl)imidazole-4-carboxamide + L-glutamate + H(+)</text>
        <dbReference type="Rhea" id="RHEA:24793"/>
        <dbReference type="ChEBI" id="CHEBI:15378"/>
        <dbReference type="ChEBI" id="CHEBI:29985"/>
        <dbReference type="ChEBI" id="CHEBI:58278"/>
        <dbReference type="ChEBI" id="CHEBI:58359"/>
        <dbReference type="ChEBI" id="CHEBI:58475"/>
        <dbReference type="ChEBI" id="CHEBI:58525"/>
        <dbReference type="EC" id="4.3.2.10"/>
    </reaction>
</comment>
<dbReference type="PROSITE" id="PS51273">
    <property type="entry name" value="GATASE_TYPE_1"/>
    <property type="match status" value="1"/>
</dbReference>
<feature type="domain" description="Glutamine amidotransferase" evidence="13">
    <location>
        <begin position="49"/>
        <end position="205"/>
    </location>
</feature>
<evidence type="ECO:0000256" key="2">
    <source>
        <dbReference type="ARBA" id="ARBA00011152"/>
    </source>
</evidence>
<feature type="active site" description="Nucleophile" evidence="11 12">
    <location>
        <position position="90"/>
    </location>
</feature>